<evidence type="ECO:0000313" key="7">
    <source>
        <dbReference type="EMBL" id="MES0875206.1"/>
    </source>
</evidence>
<feature type="transmembrane region" description="Helical" evidence="5">
    <location>
        <begin position="27"/>
        <end position="44"/>
    </location>
</feature>
<dbReference type="PANTHER" id="PTHR33507">
    <property type="entry name" value="INNER MEMBRANE PROTEIN YBBJ"/>
    <property type="match status" value="1"/>
</dbReference>
<dbReference type="InterPro" id="IPR012340">
    <property type="entry name" value="NA-bd_OB-fold"/>
</dbReference>
<reference evidence="7 8" key="1">
    <citation type="submission" date="2024-06" db="EMBL/GenBank/DDBJ databases">
        <authorList>
            <person name="Li Z."/>
            <person name="Jiang Y."/>
        </authorList>
    </citation>
    <scope>NUCLEOTIDE SEQUENCE [LARGE SCALE GENOMIC DNA]</scope>
    <source>
        <strain evidence="7 8">HSW-8</strain>
    </source>
</reference>
<evidence type="ECO:0000256" key="5">
    <source>
        <dbReference type="SAM" id="Phobius"/>
    </source>
</evidence>
<comment type="caution">
    <text evidence="7">The sequence shown here is derived from an EMBL/GenBank/DDBJ whole genome shotgun (WGS) entry which is preliminary data.</text>
</comment>
<dbReference type="Proteomes" id="UP001465331">
    <property type="component" value="Unassembled WGS sequence"/>
</dbReference>
<evidence type="ECO:0000256" key="3">
    <source>
        <dbReference type="ARBA" id="ARBA00022989"/>
    </source>
</evidence>
<organism evidence="7 8">
    <name type="scientific">Sinimarinibacterium thermocellulolyticum</name>
    <dbReference type="NCBI Taxonomy" id="3170016"/>
    <lineage>
        <taxon>Bacteria</taxon>
        <taxon>Pseudomonadati</taxon>
        <taxon>Pseudomonadota</taxon>
        <taxon>Gammaproteobacteria</taxon>
        <taxon>Nevskiales</taxon>
        <taxon>Nevskiaceae</taxon>
        <taxon>Sinimarinibacterium</taxon>
    </lineage>
</organism>
<dbReference type="PANTHER" id="PTHR33507:SF3">
    <property type="entry name" value="INNER MEMBRANE PROTEIN YBBJ"/>
    <property type="match status" value="1"/>
</dbReference>
<evidence type="ECO:0000256" key="1">
    <source>
        <dbReference type="ARBA" id="ARBA00004141"/>
    </source>
</evidence>
<protein>
    <submittedName>
        <fullName evidence="7">NfeD family protein</fullName>
    </submittedName>
</protein>
<dbReference type="Gene3D" id="2.40.50.140">
    <property type="entry name" value="Nucleic acid-binding proteins"/>
    <property type="match status" value="1"/>
</dbReference>
<feature type="transmembrane region" description="Helical" evidence="5">
    <location>
        <begin position="50"/>
        <end position="68"/>
    </location>
</feature>
<keyword evidence="8" id="KW-1185">Reference proteome</keyword>
<dbReference type="EMBL" id="JBEPIJ010000024">
    <property type="protein sequence ID" value="MES0875206.1"/>
    <property type="molecule type" value="Genomic_DNA"/>
</dbReference>
<dbReference type="InterPro" id="IPR002810">
    <property type="entry name" value="NfeD-like_C"/>
</dbReference>
<evidence type="ECO:0000259" key="6">
    <source>
        <dbReference type="Pfam" id="PF01957"/>
    </source>
</evidence>
<evidence type="ECO:0000313" key="8">
    <source>
        <dbReference type="Proteomes" id="UP001465331"/>
    </source>
</evidence>
<dbReference type="RefSeq" id="WP_352890637.1">
    <property type="nucleotide sequence ID" value="NZ_JBEPIJ010000024.1"/>
</dbReference>
<proteinExistence type="predicted"/>
<dbReference type="Pfam" id="PF01957">
    <property type="entry name" value="NfeD"/>
    <property type="match status" value="1"/>
</dbReference>
<comment type="subcellular location">
    <subcellularLocation>
        <location evidence="1">Membrane</location>
        <topology evidence="1">Multi-pass membrane protein</topology>
    </subcellularLocation>
</comment>
<keyword evidence="4 5" id="KW-0472">Membrane</keyword>
<name>A0ABV2AE61_9GAMM</name>
<keyword evidence="2 5" id="KW-0812">Transmembrane</keyword>
<dbReference type="InterPro" id="IPR052165">
    <property type="entry name" value="Membrane_assoc_protease"/>
</dbReference>
<keyword evidence="3 5" id="KW-1133">Transmembrane helix</keyword>
<feature type="domain" description="NfeD-like C-terminal" evidence="6">
    <location>
        <begin position="88"/>
        <end position="142"/>
    </location>
</feature>
<gene>
    <name evidence="7" type="ORF">ABSH63_14485</name>
</gene>
<accession>A0ABV2AE61</accession>
<sequence>MTIEFWHWLALGFGLLALEMFLPTGFILLWLGVGAITVGGIAWIVPGMGWAVEFVLWGALSVIAVLAWRKFKPLSFESERPTLNRRGHAYVGRTFTLGEPMVNGVGKLRIDDSQWRIVGSDAPAGTRVRVVEVEGTTLKVEKLD</sequence>
<evidence type="ECO:0000256" key="4">
    <source>
        <dbReference type="ARBA" id="ARBA00023136"/>
    </source>
</evidence>
<evidence type="ECO:0000256" key="2">
    <source>
        <dbReference type="ARBA" id="ARBA00022692"/>
    </source>
</evidence>